<dbReference type="Gene3D" id="3.30.70.330">
    <property type="match status" value="1"/>
</dbReference>
<feature type="region of interest" description="Disordered" evidence="12">
    <location>
        <begin position="417"/>
        <end position="456"/>
    </location>
</feature>
<protein>
    <recommendedName>
        <fullName evidence="11">ATPase synthesis protein 25</fullName>
    </recommendedName>
</protein>
<gene>
    <name evidence="13" type="ORF">BJX68DRAFT_253235</name>
</gene>
<comment type="caution">
    <text evidence="13">The sequence shown here is derived from an EMBL/GenBank/DDBJ whole genome shotgun (WGS) entry which is preliminary data.</text>
</comment>
<dbReference type="GeneID" id="98157854"/>
<evidence type="ECO:0000256" key="6">
    <source>
        <dbReference type="ARBA" id="ARBA00022792"/>
    </source>
</evidence>
<organism evidence="13 14">
    <name type="scientific">Aspergillus pseudodeflectus</name>
    <dbReference type="NCBI Taxonomy" id="176178"/>
    <lineage>
        <taxon>Eukaryota</taxon>
        <taxon>Fungi</taxon>
        <taxon>Dikarya</taxon>
        <taxon>Ascomycota</taxon>
        <taxon>Pezizomycotina</taxon>
        <taxon>Eurotiomycetes</taxon>
        <taxon>Eurotiomycetidae</taxon>
        <taxon>Eurotiales</taxon>
        <taxon>Aspergillaceae</taxon>
        <taxon>Aspergillus</taxon>
        <taxon>Aspergillus subgen. Nidulantes</taxon>
    </lineage>
</organism>
<feature type="compositionally biased region" description="Basic and acidic residues" evidence="12">
    <location>
        <begin position="127"/>
        <end position="143"/>
    </location>
</feature>
<dbReference type="PANTHER" id="PTHR28087:SF1">
    <property type="entry name" value="ATPASE SYNTHESIS PROTEIN 25, MITOCHONDRIAL"/>
    <property type="match status" value="1"/>
</dbReference>
<dbReference type="RefSeq" id="XP_070902770.1">
    <property type="nucleotide sequence ID" value="XM_071042690.1"/>
</dbReference>
<comment type="similarity">
    <text evidence="5 11">Belongs to the ATP25 family.</text>
</comment>
<evidence type="ECO:0000256" key="7">
    <source>
        <dbReference type="ARBA" id="ARBA00022946"/>
    </source>
</evidence>
<keyword evidence="9 11" id="KW-0472">Membrane</keyword>
<feature type="region of interest" description="Disordered" evidence="12">
    <location>
        <begin position="1"/>
        <end position="146"/>
    </location>
</feature>
<evidence type="ECO:0000256" key="11">
    <source>
        <dbReference type="RuleBase" id="RU367062"/>
    </source>
</evidence>
<keyword evidence="6 11" id="KW-0999">Mitochondrion inner membrane</keyword>
<feature type="compositionally biased region" description="Basic residues" evidence="12">
    <location>
        <begin position="35"/>
        <end position="48"/>
    </location>
</feature>
<evidence type="ECO:0000256" key="8">
    <source>
        <dbReference type="ARBA" id="ARBA00023128"/>
    </source>
</evidence>
<evidence type="ECO:0000256" key="3">
    <source>
        <dbReference type="ARBA" id="ARBA00004604"/>
    </source>
</evidence>
<dbReference type="PANTHER" id="PTHR28087">
    <property type="entry name" value="ATPASE SYNTHESIS PROTEIN 25, MITOCHONDRIAL"/>
    <property type="match status" value="1"/>
</dbReference>
<evidence type="ECO:0000313" key="14">
    <source>
        <dbReference type="Proteomes" id="UP001610444"/>
    </source>
</evidence>
<evidence type="ECO:0000256" key="10">
    <source>
        <dbReference type="ARBA" id="ARBA00025024"/>
    </source>
</evidence>
<dbReference type="EMBL" id="JBFXLR010000007">
    <property type="protein sequence ID" value="KAL2856906.1"/>
    <property type="molecule type" value="Genomic_DNA"/>
</dbReference>
<dbReference type="SUPFAM" id="SSF54928">
    <property type="entry name" value="RNA-binding domain, RBD"/>
    <property type="match status" value="1"/>
</dbReference>
<feature type="compositionally biased region" description="Basic and acidic residues" evidence="12">
    <location>
        <begin position="297"/>
        <end position="306"/>
    </location>
</feature>
<dbReference type="InterPro" id="IPR035979">
    <property type="entry name" value="RBD_domain_sf"/>
</dbReference>
<comment type="function">
    <text evidence="11">Mitochondrial mRNA stabilization factor.</text>
</comment>
<evidence type="ECO:0000256" key="12">
    <source>
        <dbReference type="SAM" id="MobiDB-lite"/>
    </source>
</evidence>
<dbReference type="Proteomes" id="UP001610444">
    <property type="component" value="Unassembled WGS sequence"/>
</dbReference>
<reference evidence="13 14" key="1">
    <citation type="submission" date="2024-07" db="EMBL/GenBank/DDBJ databases">
        <title>Section-level genome sequencing and comparative genomics of Aspergillus sections Usti and Cavernicolus.</title>
        <authorList>
            <consortium name="Lawrence Berkeley National Laboratory"/>
            <person name="Nybo J.L."/>
            <person name="Vesth T.C."/>
            <person name="Theobald S."/>
            <person name="Frisvad J.C."/>
            <person name="Larsen T.O."/>
            <person name="Kjaerboelling I."/>
            <person name="Rothschild-Mancinelli K."/>
            <person name="Lyhne E.K."/>
            <person name="Kogle M.E."/>
            <person name="Barry K."/>
            <person name="Clum A."/>
            <person name="Na H."/>
            <person name="Ledsgaard L."/>
            <person name="Lin J."/>
            <person name="Lipzen A."/>
            <person name="Kuo A."/>
            <person name="Riley R."/>
            <person name="Mondo S."/>
            <person name="LaButti K."/>
            <person name="Haridas S."/>
            <person name="Pangalinan J."/>
            <person name="Salamov A.A."/>
            <person name="Simmons B.A."/>
            <person name="Magnuson J.K."/>
            <person name="Chen J."/>
            <person name="Drula E."/>
            <person name="Henrissat B."/>
            <person name="Wiebenga A."/>
            <person name="Lubbers R.J."/>
            <person name="Gomes A.C."/>
            <person name="Macurrencykelacurrency M.R."/>
            <person name="Stajich J."/>
            <person name="Grigoriev I.V."/>
            <person name="Mortensen U.H."/>
            <person name="De vries R.P."/>
            <person name="Baker S.E."/>
            <person name="Andersen M.R."/>
        </authorList>
    </citation>
    <scope>NUCLEOTIDE SEQUENCE [LARGE SCALE GENOMIC DNA]</scope>
    <source>
        <strain evidence="13 14">CBS 756.74</strain>
    </source>
</reference>
<dbReference type="Gene3D" id="3.30.460.10">
    <property type="entry name" value="Beta Polymerase, domain 2"/>
    <property type="match status" value="1"/>
</dbReference>
<feature type="compositionally biased region" description="Basic and acidic residues" evidence="12">
    <location>
        <begin position="334"/>
        <end position="346"/>
    </location>
</feature>
<comment type="subcellular location">
    <subcellularLocation>
        <location evidence="2 11">Mitochondrion inner membrane</location>
        <topology evidence="2 11">Peripheral membrane protein</topology>
        <orientation evidence="2 11">Matrix side</orientation>
    </subcellularLocation>
    <subcellularLocation>
        <location evidence="3">Nucleus</location>
        <location evidence="3">Nucleolus</location>
    </subcellularLocation>
</comment>
<comment type="function">
    <text evidence="1">Probable mitochondrial mRNA stabilization factor.</text>
</comment>
<dbReference type="InterPro" id="IPR043519">
    <property type="entry name" value="NT_sf"/>
</dbReference>
<dbReference type="InterPro" id="IPR040152">
    <property type="entry name" value="Atp25"/>
</dbReference>
<comment type="similarity">
    <text evidence="4">Belongs to the ESF2/ABP1 family.</text>
</comment>
<sequence length="1042" mass="118443">MTTRKRNEFLDIVASDDEENDRGYDSEAAEESKGRTVKRRRTQTRRGKLGSESEAEDTDASEGEGSDAEAEDLVRSKTKQGRSKKDEDESDDAHGEEEEEEDDDDEGEEDDGAINEHGDQYLDVTAETEKTKAKTKGPLDKLKSKPAKKKKTGVVYLSSLPPYLKPFALKSLLETRGFGPITKVFLTPEVRSASAPRRKSNKRKMYTDGWVEFESKKTAKICAETLNATTVGGRKGGWYYDDIWSMKYLTGFRWDDLIATVSRERSEASAKRRIEDTRARKEEKVFLQGYEKGKMLDGIQKKNEEKRKRKMEQAGNEAGEREKQPTVKPRRLFKQNEVKHGRDKVSTDASGLEDDTRRSLESPSLRFDSISVMMNRALFRLPRCQNGAFRIFTSATRGPIPRHSFLTVDRIRTLTSTSRRALEPSLSPQSASGTPLPEVSEKTEQKQSSESSQHIPWYLQEETTVPEVTEVSSKDHLPELPENPPKILPVLLDYVYKDLGLDELKLFDLRGLETPPALGANVIMIMGTVRSVKHLNVSADRLCRWLRSNYKLSPYADGLLGRNELKIKLRRKNRRARLASRTGAMVDDKDDGITTGWICVNAGVVEKSPVQEASSDAFEGFGHLGGGTRLVVQMFTEEKRAELDLEGLWEARIRRAQRQTAEHSDVPADAPAEVRSPSSLSPPPSDYEPPALPRSSVSLPLEQRRRFHTRRWRIENSPSHTRHFMSWSRSTPNKGNPPDIIWPMLQDYLKNLPHEQFQTAMNRDLDENGNNDLNTLLEQSLEGLSEESKLGARMELEVLGMMRGHPQYSKQKLFELWEGYLALGFLTERLDILDFVLKNLAAPRRCPNSVQNSQYLPESDRELILRFLESLSLSGLDLMNMEMWYLLYTSASLPLTPEGDDSTPAERGAHVLRMIESLEIPFDPMHARLLMAAMFRNGDQESFWKWWRKLPLNNSPRTDNDYAQIFALHADVATDAQIRECLKTQIPLMRSEEPQVWIQGPLAENIMECLVKVQPDIKKEADSGSTTAFADLWRECETGLKK</sequence>
<name>A0ABR4KX94_9EURO</name>
<accession>A0ABR4KX94</accession>
<keyword evidence="14" id="KW-1185">Reference proteome</keyword>
<feature type="compositionally biased region" description="Pro residues" evidence="12">
    <location>
        <begin position="680"/>
        <end position="692"/>
    </location>
</feature>
<evidence type="ECO:0000256" key="4">
    <source>
        <dbReference type="ARBA" id="ARBA00005819"/>
    </source>
</evidence>
<feature type="region of interest" description="Disordered" evidence="12">
    <location>
        <begin position="656"/>
        <end position="700"/>
    </location>
</feature>
<evidence type="ECO:0000256" key="5">
    <source>
        <dbReference type="ARBA" id="ARBA00010787"/>
    </source>
</evidence>
<evidence type="ECO:0000256" key="1">
    <source>
        <dbReference type="ARBA" id="ARBA00003470"/>
    </source>
</evidence>
<evidence type="ECO:0000256" key="2">
    <source>
        <dbReference type="ARBA" id="ARBA00004443"/>
    </source>
</evidence>
<feature type="region of interest" description="Disordered" evidence="12">
    <location>
        <begin position="297"/>
        <end position="360"/>
    </location>
</feature>
<dbReference type="CDD" id="cd12263">
    <property type="entry name" value="RRM_ABT1_like"/>
    <property type="match status" value="1"/>
</dbReference>
<dbReference type="InterPro" id="IPR012677">
    <property type="entry name" value="Nucleotide-bd_a/b_plait_sf"/>
</dbReference>
<keyword evidence="7 11" id="KW-0809">Transit peptide</keyword>
<evidence type="ECO:0000313" key="13">
    <source>
        <dbReference type="EMBL" id="KAL2856906.1"/>
    </source>
</evidence>
<comment type="function">
    <text evidence="10">Involved in the small subunit (SSU) processome assembly and function, and in the 18S rRNA synthesis. Required for the early cleavages at sites A0, A1 and A2.</text>
</comment>
<feature type="compositionally biased region" description="Acidic residues" evidence="12">
    <location>
        <begin position="88"/>
        <end position="113"/>
    </location>
</feature>
<proteinExistence type="inferred from homology"/>
<evidence type="ECO:0000256" key="9">
    <source>
        <dbReference type="ARBA" id="ARBA00023136"/>
    </source>
</evidence>
<feature type="compositionally biased region" description="Acidic residues" evidence="12">
    <location>
        <begin position="53"/>
        <end position="71"/>
    </location>
</feature>
<keyword evidence="8 11" id="KW-0496">Mitochondrion</keyword>
<feature type="compositionally biased region" description="Basic and acidic residues" evidence="12">
    <location>
        <begin position="21"/>
        <end position="34"/>
    </location>
</feature>
<dbReference type="InterPro" id="IPR034353">
    <property type="entry name" value="ABT1/ESF2_RRM"/>
</dbReference>